<gene>
    <name evidence="3" type="ORF">IP97_02468</name>
</gene>
<evidence type="ECO:0000259" key="2">
    <source>
        <dbReference type="Pfam" id="PF13205"/>
    </source>
</evidence>
<dbReference type="Pfam" id="PF13205">
    <property type="entry name" value="Big_5"/>
    <property type="match status" value="1"/>
</dbReference>
<keyword evidence="1" id="KW-0732">Signal</keyword>
<dbReference type="EMBL" id="VLKM01000013">
    <property type="protein sequence ID" value="TWH92313.1"/>
    <property type="molecule type" value="Genomic_DNA"/>
</dbReference>
<sequence length="551" mass="63258">MYVCTNYSRYFVTTLFEKMTKFKYIAFLLASLLLLTNCAKRGTITGGDKDTIAPKIINSNPDNFTTNFKGNEIKISFDELIKVKDINKQLIISPPMKKQPIIVPQGSASKYISIKILDTLAPNTTYSFNFGQSITDNNEGNSYSQFKYVFSTGNYVDSLTVVGKVKDAYEQKPDNFVSIMLYDAQTFTDSTVFKETPLYITNTLDSLKVFSLENLKEGSYKIVAMKDKAGNNKYNPAIDKIGFIDYPITVPTSDMFELELFQEKKPFKADKPSQESNNKLFLGYEGDFKNTKITASYNNTQVPIKIAKFPEKNKDSVRIFYPKMKIDSLQISVTNKDYSKTFNAKLKDLKEADSLDIENKTGGILAFRDAFVLKSKTPITAIDESKIVLRSKDSTTVKFTSKYIDFDQEIVFDFEKKEDEKYTIELLPGAIKDFYETTNDSLKYNFSTKQLSDYGNLKINISNIKRFPFIVELMDKNEVLYKMSSTKETSVYFETIEPKLYTIRIIYDDNSDNEWTTGNYLAKKQAEEIIYFPKLIDVRANWDVEQDFILD</sequence>
<dbReference type="Proteomes" id="UP000315312">
    <property type="component" value="Unassembled WGS sequence"/>
</dbReference>
<organism evidence="3 4">
    <name type="scientific">Flavobacterium cheniae</name>
    <dbReference type="NCBI Taxonomy" id="295428"/>
    <lineage>
        <taxon>Bacteria</taxon>
        <taxon>Pseudomonadati</taxon>
        <taxon>Bacteroidota</taxon>
        <taxon>Flavobacteriia</taxon>
        <taxon>Flavobacteriales</taxon>
        <taxon>Flavobacteriaceae</taxon>
        <taxon>Flavobacterium</taxon>
    </lineage>
</organism>
<evidence type="ECO:0000313" key="3">
    <source>
        <dbReference type="EMBL" id="TWH92313.1"/>
    </source>
</evidence>
<protein>
    <submittedName>
        <fullName evidence="3">Ig-like domain-containing protein</fullName>
    </submittedName>
</protein>
<accession>A0A562KAR1</accession>
<feature type="domain" description="SbsA Ig-like" evidence="2">
    <location>
        <begin position="50"/>
        <end position="152"/>
    </location>
</feature>
<dbReference type="InterPro" id="IPR032812">
    <property type="entry name" value="SbsA_Ig"/>
</dbReference>
<evidence type="ECO:0000256" key="1">
    <source>
        <dbReference type="ARBA" id="ARBA00022729"/>
    </source>
</evidence>
<comment type="caution">
    <text evidence="3">The sequence shown here is derived from an EMBL/GenBank/DDBJ whole genome shotgun (WGS) entry which is preliminary data.</text>
</comment>
<keyword evidence="4" id="KW-1185">Reference proteome</keyword>
<name>A0A562KAR1_9FLAO</name>
<evidence type="ECO:0000313" key="4">
    <source>
        <dbReference type="Proteomes" id="UP000315312"/>
    </source>
</evidence>
<reference evidence="3 4" key="1">
    <citation type="journal article" date="2015" name="Stand. Genomic Sci.">
        <title>Genomic Encyclopedia of Bacterial and Archaeal Type Strains, Phase III: the genomes of soil and plant-associated and newly described type strains.</title>
        <authorList>
            <person name="Whitman W.B."/>
            <person name="Woyke T."/>
            <person name="Klenk H.P."/>
            <person name="Zhou Y."/>
            <person name="Lilburn T.G."/>
            <person name="Beck B.J."/>
            <person name="De Vos P."/>
            <person name="Vandamme P."/>
            <person name="Eisen J.A."/>
            <person name="Garrity G."/>
            <person name="Hugenholtz P."/>
            <person name="Kyrpides N.C."/>
        </authorList>
    </citation>
    <scope>NUCLEOTIDE SEQUENCE [LARGE SCALE GENOMIC DNA]</scope>
    <source>
        <strain evidence="3 4">CGMCC 1.6844</strain>
    </source>
</reference>
<proteinExistence type="predicted"/>
<dbReference type="AlphaFoldDB" id="A0A562KAR1"/>